<name>A0A5J6MJK5_9PROT</name>
<dbReference type="OrthoDB" id="9780606at2"/>
<gene>
    <name evidence="2" type="ORF">FRZ44_01610</name>
</gene>
<protein>
    <submittedName>
        <fullName evidence="2">Double-strand break repair protein AddB</fullName>
    </submittedName>
</protein>
<dbReference type="NCBIfam" id="TIGR02786">
    <property type="entry name" value="addB_alphas"/>
    <property type="match status" value="1"/>
</dbReference>
<dbReference type="Proteomes" id="UP000326202">
    <property type="component" value="Chromosome"/>
</dbReference>
<dbReference type="InterPro" id="IPR038726">
    <property type="entry name" value="PDDEXK_AddAB-type"/>
</dbReference>
<feature type="domain" description="PD-(D/E)XK endonuclease-like" evidence="1">
    <location>
        <begin position="736"/>
        <end position="974"/>
    </location>
</feature>
<dbReference type="AlphaFoldDB" id="A0A5J6MJK5"/>
<dbReference type="InterPro" id="IPR027417">
    <property type="entry name" value="P-loop_NTPase"/>
</dbReference>
<keyword evidence="3" id="KW-1185">Reference proteome</keyword>
<dbReference type="KEGG" id="htq:FRZ44_01610"/>
<sequence>MTSPHLPPDRIFSIPAGVPFLDALARRLLAETHDDPLALGRYRVLLPTRRACRALQETFLRLREGRPLLLPQLTPLGDIDEEELALAAEAEEPGAALDLPPALPPLMRQLMLSRLVAGAAEARGESMSADRAASLAEELARLVDQVATERLSFERLAEIVPGELARHWQLTVEFLEIVTKAWPRIEKAAGAIGAAERRNLLLERQARLWLKSPPQDPVIAAGSTGSIPATADLIAAVAQLPQGRVVLPGLATGGNAEFWQKVEADPSHPQHGLRLLLQRLDVAPAAVLPWPDSQAHPTVARRQAFLTEALAPADLTHLWSRPDRDAAADRIALKGEGHEIGLTRLDCPGLSEEALTIALLMREAVEKKGQRAALVTPDRSLARRVAAELKRWSIEIDDSAGTDLGQTPPGSFLRLVAALPLDGVAPVPLLSLLKHPLAAGGEATSAFRAKLRALERAALRGPRPAPGFDGLQAALAPSIERYPELEGLSSWLDGIARAAAPYLELAGSRRVTLEDLIRAHLTLAEALAANDGETGASRLWRGDAGEAAAGFFTEFLAASREHEPIAGPEYPALLDALMAAQRVRPRYGRHPRLFVWGPLEARLQQVDLMILGGLNEGTWPVTPPPDPWMSRPMREAFGLPPAERRIGLSAHDFQQACGAPRVVLTRARKVDGTPSVPSRWLTRIDALMKAAGLDPALLQAPQWLAWAAAWDRPAGPPQPVARPSPRPPVEVRPHKLSVTEIETWKRDPYAIYARHILKLRPMEPIDAAAEAAERGTIIHQALDAFIRAYPDRLPADAYDRLMRFGREAFGGWLDRPAVWAFWWPRFERIAGWFLEQRAKELPALLESLTELRGKIEIDAGGFAFTLTAKADRIDRLRDGSTAIIDYKTGALPSARMVKQGYAPQLPLEAAMAALGGFPDLGRAVATRLDYWRLSGGDPPGHIEVAGGKDADAVTLAEDALAGLIRLVVTFANEATPYDSEPHPAYAPHYSDYGHLARIAEWSAAGGEE</sequence>
<reference evidence="2 3" key="1">
    <citation type="submission" date="2019-08" db="EMBL/GenBank/DDBJ databases">
        <title>Hyperibacter terrae gen. nov., sp. nov. and Hyperibacter viscosus sp. nov., two new members in the family Rhodospirillaceae isolated from the rhizosphere of Hypericum perforatum.</title>
        <authorList>
            <person name="Noviana Z."/>
        </authorList>
    </citation>
    <scope>NUCLEOTIDE SEQUENCE [LARGE SCALE GENOMIC DNA]</scope>
    <source>
        <strain evidence="2 3">R5913</strain>
    </source>
</reference>
<dbReference type="EMBL" id="CP042906">
    <property type="protein sequence ID" value="QEX14886.1"/>
    <property type="molecule type" value="Genomic_DNA"/>
</dbReference>
<organism evidence="2 3">
    <name type="scientific">Hypericibacter terrae</name>
    <dbReference type="NCBI Taxonomy" id="2602015"/>
    <lineage>
        <taxon>Bacteria</taxon>
        <taxon>Pseudomonadati</taxon>
        <taxon>Pseudomonadota</taxon>
        <taxon>Alphaproteobacteria</taxon>
        <taxon>Rhodospirillales</taxon>
        <taxon>Dongiaceae</taxon>
        <taxon>Hypericibacter</taxon>
    </lineage>
</organism>
<evidence type="ECO:0000313" key="2">
    <source>
        <dbReference type="EMBL" id="QEX14886.1"/>
    </source>
</evidence>
<accession>A0A5J6MJK5</accession>
<dbReference type="Pfam" id="PF12705">
    <property type="entry name" value="PDDEXK_1"/>
    <property type="match status" value="1"/>
</dbReference>
<dbReference type="InterPro" id="IPR014153">
    <property type="entry name" value="Ds_break_AddB"/>
</dbReference>
<evidence type="ECO:0000259" key="1">
    <source>
        <dbReference type="Pfam" id="PF12705"/>
    </source>
</evidence>
<dbReference type="RefSeq" id="WP_151175388.1">
    <property type="nucleotide sequence ID" value="NZ_CP042906.1"/>
</dbReference>
<proteinExistence type="predicted"/>
<dbReference type="Gene3D" id="3.90.320.10">
    <property type="match status" value="1"/>
</dbReference>
<evidence type="ECO:0000313" key="3">
    <source>
        <dbReference type="Proteomes" id="UP000326202"/>
    </source>
</evidence>
<dbReference type="InterPro" id="IPR011604">
    <property type="entry name" value="PDDEXK-like_dom_sf"/>
</dbReference>
<dbReference type="SUPFAM" id="SSF52540">
    <property type="entry name" value="P-loop containing nucleoside triphosphate hydrolases"/>
    <property type="match status" value="1"/>
</dbReference>